<keyword evidence="11" id="KW-1185">Reference proteome</keyword>
<evidence type="ECO:0000256" key="3">
    <source>
        <dbReference type="ARBA" id="ARBA00022729"/>
    </source>
</evidence>
<feature type="binding site" evidence="7">
    <location>
        <position position="43"/>
    </location>
    <ligand>
        <name>ATP</name>
        <dbReference type="ChEBI" id="CHEBI:30616"/>
    </ligand>
</feature>
<dbReference type="Pfam" id="PF13458">
    <property type="entry name" value="Peripla_BP_6"/>
    <property type="match status" value="1"/>
</dbReference>
<dbReference type="Gene3D" id="1.10.510.10">
    <property type="entry name" value="Transferase(Phosphotransferase) domain 1"/>
    <property type="match status" value="1"/>
</dbReference>
<dbReference type="InterPro" id="IPR028082">
    <property type="entry name" value="Peripla_BP_I"/>
</dbReference>
<comment type="similarity">
    <text evidence="1">Belongs to the leucine-binding protein family.</text>
</comment>
<dbReference type="PROSITE" id="PS00107">
    <property type="entry name" value="PROTEIN_KINASE_ATP"/>
    <property type="match status" value="1"/>
</dbReference>
<feature type="region of interest" description="Disordered" evidence="8">
    <location>
        <begin position="323"/>
        <end position="431"/>
    </location>
</feature>
<dbReference type="SMART" id="SM00220">
    <property type="entry name" value="S_TKc"/>
    <property type="match status" value="1"/>
</dbReference>
<organism evidence="10 11">
    <name type="scientific">Streptomyces albipurpureus</name>
    <dbReference type="NCBI Taxonomy" id="2897419"/>
    <lineage>
        <taxon>Bacteria</taxon>
        <taxon>Bacillati</taxon>
        <taxon>Actinomycetota</taxon>
        <taxon>Actinomycetes</taxon>
        <taxon>Kitasatosporales</taxon>
        <taxon>Streptomycetaceae</taxon>
        <taxon>Streptomyces</taxon>
    </lineage>
</organism>
<name>A0ABT0V2W2_9ACTN</name>
<keyword evidence="4 7" id="KW-0547">Nucleotide-binding</keyword>
<evidence type="ECO:0000256" key="4">
    <source>
        <dbReference type="ARBA" id="ARBA00022741"/>
    </source>
</evidence>
<keyword evidence="6 7" id="KW-0067">ATP-binding</keyword>
<evidence type="ECO:0000313" key="11">
    <source>
        <dbReference type="Proteomes" id="UP001431429"/>
    </source>
</evidence>
<keyword evidence="2" id="KW-0808">Transferase</keyword>
<dbReference type="InterPro" id="IPR017441">
    <property type="entry name" value="Protein_kinase_ATP_BS"/>
</dbReference>
<dbReference type="PROSITE" id="PS00108">
    <property type="entry name" value="PROTEIN_KINASE_ST"/>
    <property type="match status" value="1"/>
</dbReference>
<dbReference type="InterPro" id="IPR011009">
    <property type="entry name" value="Kinase-like_dom_sf"/>
</dbReference>
<protein>
    <submittedName>
        <fullName evidence="10">ABC transporter substrate-binding protein</fullName>
    </submittedName>
</protein>
<proteinExistence type="inferred from homology"/>
<evidence type="ECO:0000256" key="5">
    <source>
        <dbReference type="ARBA" id="ARBA00022777"/>
    </source>
</evidence>
<gene>
    <name evidence="10" type="ORF">NBG84_37370</name>
</gene>
<dbReference type="SUPFAM" id="SSF53822">
    <property type="entry name" value="Periplasmic binding protein-like I"/>
    <property type="match status" value="1"/>
</dbReference>
<dbReference type="PROSITE" id="PS50011">
    <property type="entry name" value="PROTEIN_KINASE_DOM"/>
    <property type="match status" value="1"/>
</dbReference>
<dbReference type="InterPro" id="IPR008271">
    <property type="entry name" value="Ser/Thr_kinase_AS"/>
</dbReference>
<keyword evidence="3" id="KW-0732">Signal</keyword>
<keyword evidence="5" id="KW-0418">Kinase</keyword>
<evidence type="ECO:0000256" key="2">
    <source>
        <dbReference type="ARBA" id="ARBA00022679"/>
    </source>
</evidence>
<accession>A0ABT0V2W2</accession>
<dbReference type="SUPFAM" id="SSF56112">
    <property type="entry name" value="Protein kinase-like (PK-like)"/>
    <property type="match status" value="1"/>
</dbReference>
<sequence>MDPLKTGDPSSIAGYRLLGRLGAGGMGVVYLARSERGALAAVKVIRAEYAADPGFRARFRRETETAQRITGRWVVRVVGADHQAREPWLATEFIPGPSLSEAVAVHGPLPHRTVRALGVRLAEALAGAHRVGLVHRDVKPGNVLLALDGPRLIDFGIARSMGATALTTDDVMVGSPGYLSPEQAKLAGAAEIGPPSDIFALGCVLAYATTGRRPFGTGTVAAIVFRTVHEEPDLEGIPPELLALVRACLSKQPADRPTATEVRAALRGPGPEDMVPGSTAAFGAGPVTGTSDAVADGEAAATGPKDAVPDADADAVIDPRAAFFGAPGEGAEPDPTSPETRPLGRATGADARAAETQAAGPRTSEAQTSEPWAAQPRAAEAQTSEPWAAQPRAAEAQKSPAQLTGRGGETVGGNPPGPPLPPGAEGVPVSGATTAVGADDEVGTAAGDWLPDGLPALIAQRSSRVLDLPVPESTVVVNATTTAAPVSRRLLVLGSAAAVATIGGAAAWLASRPTDGGDDQGADGTEGTGGLTRHVIGVQTDLSGPRKADGRAQERGARLAVEMFNARPDRPFDLALKVLDDAGDPVRARVAAAQHGADSSIVAVLGLTTFAVAKAVVARYGENALPVLSVSLGTTPMDLPRSRGYFELQPADHMQIAPVERYFALHGSERIAVIRDLAGDKASWSMVKWLGEAYAGVGRVAVHNVEARSDDFSTVVRAALATTPDGVIHVGNSPSRAALTARALRDQGFTGLKGSIEPVLEPEFLTRAGQAAEGWVFGTTYIDPARLPTAKPFNAAYRRRWKTDTTERHAAEAYDAVLFLAQGMRELGEGRVRRSALVNRLRQLKYQGITKPIAFRSSTQSFDETSQRVGLYLHRVEGGRARFLGPYLQVTAKT</sequence>
<evidence type="ECO:0000256" key="7">
    <source>
        <dbReference type="PROSITE-ProRule" id="PRU10141"/>
    </source>
</evidence>
<dbReference type="PANTHER" id="PTHR43289">
    <property type="entry name" value="MITOGEN-ACTIVATED PROTEIN KINASE KINASE KINASE 20-RELATED"/>
    <property type="match status" value="1"/>
</dbReference>
<feature type="region of interest" description="Disordered" evidence="8">
    <location>
        <begin position="512"/>
        <end position="552"/>
    </location>
</feature>
<evidence type="ECO:0000259" key="9">
    <source>
        <dbReference type="PROSITE" id="PS50011"/>
    </source>
</evidence>
<evidence type="ECO:0000256" key="1">
    <source>
        <dbReference type="ARBA" id="ARBA00010062"/>
    </source>
</evidence>
<comment type="caution">
    <text evidence="10">The sequence shown here is derived from an EMBL/GenBank/DDBJ whole genome shotgun (WGS) entry which is preliminary data.</text>
</comment>
<dbReference type="CDD" id="cd06342">
    <property type="entry name" value="PBP1_ABC_LIVBP-like"/>
    <property type="match status" value="1"/>
</dbReference>
<feature type="region of interest" description="Disordered" evidence="8">
    <location>
        <begin position="266"/>
        <end position="311"/>
    </location>
</feature>
<dbReference type="Proteomes" id="UP001431429">
    <property type="component" value="Unassembled WGS sequence"/>
</dbReference>
<dbReference type="EMBL" id="JAMQAW010000093">
    <property type="protein sequence ID" value="MCM2393878.1"/>
    <property type="molecule type" value="Genomic_DNA"/>
</dbReference>
<reference evidence="10" key="1">
    <citation type="submission" date="2022-06" db="EMBL/GenBank/DDBJ databases">
        <title>Genome public.</title>
        <authorList>
            <person name="Sun Q."/>
        </authorList>
    </citation>
    <scope>NUCLEOTIDE SEQUENCE</scope>
    <source>
        <strain evidence="10">CWNU-1</strain>
    </source>
</reference>
<dbReference type="Gene3D" id="3.40.50.2300">
    <property type="match status" value="2"/>
</dbReference>
<evidence type="ECO:0000313" key="10">
    <source>
        <dbReference type="EMBL" id="MCM2393878.1"/>
    </source>
</evidence>
<dbReference type="PANTHER" id="PTHR43289:SF34">
    <property type="entry name" value="SERINE_THREONINE-PROTEIN KINASE YBDM-RELATED"/>
    <property type="match status" value="1"/>
</dbReference>
<dbReference type="Gene3D" id="3.30.200.20">
    <property type="entry name" value="Phosphorylase Kinase, domain 1"/>
    <property type="match status" value="1"/>
</dbReference>
<dbReference type="InterPro" id="IPR028081">
    <property type="entry name" value="Leu-bd"/>
</dbReference>
<dbReference type="Pfam" id="PF00069">
    <property type="entry name" value="Pkinase"/>
    <property type="match status" value="1"/>
</dbReference>
<evidence type="ECO:0000256" key="8">
    <source>
        <dbReference type="SAM" id="MobiDB-lite"/>
    </source>
</evidence>
<evidence type="ECO:0000256" key="6">
    <source>
        <dbReference type="ARBA" id="ARBA00022840"/>
    </source>
</evidence>
<dbReference type="CDD" id="cd14014">
    <property type="entry name" value="STKc_PknB_like"/>
    <property type="match status" value="1"/>
</dbReference>
<dbReference type="InterPro" id="IPR000719">
    <property type="entry name" value="Prot_kinase_dom"/>
</dbReference>
<feature type="domain" description="Protein kinase" evidence="9">
    <location>
        <begin position="15"/>
        <end position="275"/>
    </location>
</feature>
<dbReference type="RefSeq" id="WP_250924169.1">
    <property type="nucleotide sequence ID" value="NZ_JAMQAW010000093.1"/>
</dbReference>